<dbReference type="InterPro" id="IPR001179">
    <property type="entry name" value="PPIase_FKBP_dom"/>
</dbReference>
<evidence type="ECO:0000256" key="1">
    <source>
        <dbReference type="ARBA" id="ARBA00000971"/>
    </source>
</evidence>
<dbReference type="GO" id="GO:0003755">
    <property type="term" value="F:peptidyl-prolyl cis-trans isomerase activity"/>
    <property type="evidence" value="ECO:0007669"/>
    <property type="project" value="UniProtKB-KW"/>
</dbReference>
<evidence type="ECO:0000256" key="2">
    <source>
        <dbReference type="ARBA" id="ARBA00023110"/>
    </source>
</evidence>
<sequence>MFRLAPTLRNTTTTLRNNYIKSFSTSSINMGVTKTTISAGDGVNFPKAGDSLTMHYVGTFKDGSKFDSSRDRGSPFATRIGVGQVIKGWDEGIPKMSLGEKATLDITYDFAYGERGFPGAIPPKADLIFEVELLSINGKKAGSA</sequence>
<dbReference type="Gene3D" id="3.10.50.40">
    <property type="match status" value="1"/>
</dbReference>
<evidence type="ECO:0000256" key="4">
    <source>
        <dbReference type="ARBA" id="ARBA00038106"/>
    </source>
</evidence>
<reference evidence="7 8" key="1">
    <citation type="journal article" date="2013" name="PLoS Genet.">
        <title>The genome and development-dependent transcriptomes of Pyronema confluens: a window into fungal evolution.</title>
        <authorList>
            <person name="Traeger S."/>
            <person name="Altegoer F."/>
            <person name="Freitag M."/>
            <person name="Gabaldon T."/>
            <person name="Kempken F."/>
            <person name="Kumar A."/>
            <person name="Marcet-Houben M."/>
            <person name="Poggeler S."/>
            <person name="Stajich J.E."/>
            <person name="Nowrousian M."/>
        </authorList>
    </citation>
    <scope>NUCLEOTIDE SEQUENCE [LARGE SCALE GENOMIC DNA]</scope>
    <source>
        <strain evidence="8">CBS 100304</strain>
        <tissue evidence="7">Vegetative mycelium</tissue>
    </source>
</reference>
<dbReference type="InterPro" id="IPR046357">
    <property type="entry name" value="PPIase_dom_sf"/>
</dbReference>
<dbReference type="AlphaFoldDB" id="U4KVX7"/>
<dbReference type="OrthoDB" id="1902587at2759"/>
<dbReference type="EMBL" id="HF935274">
    <property type="protein sequence ID" value="CCX05803.1"/>
    <property type="molecule type" value="Genomic_DNA"/>
</dbReference>
<organism evidence="7 8">
    <name type="scientific">Pyronema omphalodes (strain CBS 100304)</name>
    <name type="common">Pyronema confluens</name>
    <dbReference type="NCBI Taxonomy" id="1076935"/>
    <lineage>
        <taxon>Eukaryota</taxon>
        <taxon>Fungi</taxon>
        <taxon>Dikarya</taxon>
        <taxon>Ascomycota</taxon>
        <taxon>Pezizomycotina</taxon>
        <taxon>Pezizomycetes</taxon>
        <taxon>Pezizales</taxon>
        <taxon>Pyronemataceae</taxon>
        <taxon>Pyronema</taxon>
    </lineage>
</organism>
<dbReference type="OMA" id="EQFDASW"/>
<feature type="domain" description="PPIase FKBP-type" evidence="6">
    <location>
        <begin position="49"/>
        <end position="137"/>
    </location>
</feature>
<comment type="similarity">
    <text evidence="4">Belongs to the FKBP-type PPIase family. FKBP1 subfamily.</text>
</comment>
<dbReference type="PANTHER" id="PTHR10516">
    <property type="entry name" value="PEPTIDYL-PROLYL CIS-TRANS ISOMERASE"/>
    <property type="match status" value="1"/>
</dbReference>
<dbReference type="FunFam" id="3.10.50.40:FF:000025">
    <property type="entry name" value="Peptidylprolyl isomerase"/>
    <property type="match status" value="1"/>
</dbReference>
<protein>
    <recommendedName>
        <fullName evidence="5">peptidylprolyl isomerase</fullName>
        <ecNumber evidence="5">5.2.1.8</ecNumber>
    </recommendedName>
</protein>
<dbReference type="SUPFAM" id="SSF54534">
    <property type="entry name" value="FKBP-like"/>
    <property type="match status" value="1"/>
</dbReference>
<proteinExistence type="inferred from homology"/>
<gene>
    <name evidence="7" type="ORF">PCON_05390</name>
</gene>
<dbReference type="STRING" id="1076935.U4KVX7"/>
<keyword evidence="8" id="KW-1185">Reference proteome</keyword>
<name>U4KVX7_PYROM</name>
<dbReference type="Pfam" id="PF00254">
    <property type="entry name" value="FKBP_C"/>
    <property type="match status" value="1"/>
</dbReference>
<accession>U4KVX7</accession>
<dbReference type="PANTHER" id="PTHR10516:SF443">
    <property type="entry name" value="FK506-BINDING PROTEIN 59-RELATED"/>
    <property type="match status" value="1"/>
</dbReference>
<keyword evidence="2 5" id="KW-0697">Rotamase</keyword>
<dbReference type="GO" id="GO:0005737">
    <property type="term" value="C:cytoplasm"/>
    <property type="evidence" value="ECO:0007669"/>
    <property type="project" value="TreeGrafter"/>
</dbReference>
<evidence type="ECO:0000256" key="3">
    <source>
        <dbReference type="ARBA" id="ARBA00023235"/>
    </source>
</evidence>
<dbReference type="PROSITE" id="PS50059">
    <property type="entry name" value="FKBP_PPIASE"/>
    <property type="match status" value="1"/>
</dbReference>
<evidence type="ECO:0000259" key="6">
    <source>
        <dbReference type="PROSITE" id="PS50059"/>
    </source>
</evidence>
<dbReference type="Proteomes" id="UP000018144">
    <property type="component" value="Unassembled WGS sequence"/>
</dbReference>
<keyword evidence="3 5" id="KW-0413">Isomerase</keyword>
<evidence type="ECO:0000313" key="7">
    <source>
        <dbReference type="EMBL" id="CCX05803.1"/>
    </source>
</evidence>
<evidence type="ECO:0000256" key="5">
    <source>
        <dbReference type="PROSITE-ProRule" id="PRU00277"/>
    </source>
</evidence>
<evidence type="ECO:0000313" key="8">
    <source>
        <dbReference type="Proteomes" id="UP000018144"/>
    </source>
</evidence>
<dbReference type="InterPro" id="IPR050689">
    <property type="entry name" value="FKBP-type_PPIase"/>
</dbReference>
<comment type="catalytic activity">
    <reaction evidence="1 5">
        <text>[protein]-peptidylproline (omega=180) = [protein]-peptidylproline (omega=0)</text>
        <dbReference type="Rhea" id="RHEA:16237"/>
        <dbReference type="Rhea" id="RHEA-COMP:10747"/>
        <dbReference type="Rhea" id="RHEA-COMP:10748"/>
        <dbReference type="ChEBI" id="CHEBI:83833"/>
        <dbReference type="ChEBI" id="CHEBI:83834"/>
        <dbReference type="EC" id="5.2.1.8"/>
    </reaction>
</comment>
<dbReference type="eggNOG" id="KOG0544">
    <property type="taxonomic scope" value="Eukaryota"/>
</dbReference>
<dbReference type="EC" id="5.2.1.8" evidence="5"/>